<name>A0A8D5FR18_9BACT</name>
<keyword evidence="3" id="KW-1185">Reference proteome</keyword>
<proteinExistence type="predicted"/>
<dbReference type="EMBL" id="AP024086">
    <property type="protein sequence ID" value="BCL62834.1"/>
    <property type="molecule type" value="Genomic_DNA"/>
</dbReference>
<organism evidence="2 3">
    <name type="scientific">Desulfomarina profundi</name>
    <dbReference type="NCBI Taxonomy" id="2772557"/>
    <lineage>
        <taxon>Bacteria</taxon>
        <taxon>Pseudomonadati</taxon>
        <taxon>Thermodesulfobacteriota</taxon>
        <taxon>Desulfobulbia</taxon>
        <taxon>Desulfobulbales</taxon>
        <taxon>Desulfobulbaceae</taxon>
        <taxon>Desulfomarina</taxon>
    </lineage>
</organism>
<evidence type="ECO:0000313" key="3">
    <source>
        <dbReference type="Proteomes" id="UP000826725"/>
    </source>
</evidence>
<feature type="chain" id="PRO_5034929543" description="Periplasmic nitrate reductase, electron transfer subunit" evidence="1">
    <location>
        <begin position="30"/>
        <end position="219"/>
    </location>
</feature>
<protein>
    <recommendedName>
        <fullName evidence="4">Periplasmic nitrate reductase, electron transfer subunit</fullName>
    </recommendedName>
</protein>
<accession>A0A8D5FR18</accession>
<dbReference type="AlphaFoldDB" id="A0A8D5FR18"/>
<dbReference type="KEGG" id="dbk:DGMP_35270"/>
<evidence type="ECO:0000256" key="1">
    <source>
        <dbReference type="SAM" id="SignalP"/>
    </source>
</evidence>
<reference evidence="2" key="1">
    <citation type="submission" date="2020-09" db="EMBL/GenBank/DDBJ databases">
        <title>Desulfogranum mesoprofundum gen. nov., sp. nov., a novel mesophilic, sulfate-reducing chemolithoautotroph isolated from a deep-sea hydrothermal vent chimney in the Suiyo Seamount.</title>
        <authorList>
            <person name="Hashimoto Y."/>
            <person name="Nakagawa S."/>
        </authorList>
    </citation>
    <scope>NUCLEOTIDE SEQUENCE</scope>
    <source>
        <strain evidence="2">KT2</strain>
    </source>
</reference>
<evidence type="ECO:0000313" key="2">
    <source>
        <dbReference type="EMBL" id="BCL62834.1"/>
    </source>
</evidence>
<sequence length="219" mass="24137">MKLSIQSNKLVTILSLAGALVFTSFQALSATIDRGVDLNKFDHQGKKIYDAHDQTPQPYMSADSGDRNLATYYDRRQYPGSPPPIPHPVDLTFSGNETDCLSCHGEGGYSQEFGKFIPVTPHPENSLCYQCHAQVNTTEKFVETNWKSIVPPRLGRSFLSSSPPPIPHALQLRENCIACHTGPGAVVEIRVDHSARGNCRQCHVPAPQTAPLQEFARKP</sequence>
<dbReference type="Proteomes" id="UP000826725">
    <property type="component" value="Chromosome"/>
</dbReference>
<gene>
    <name evidence="2" type="ORF">DGMP_35270</name>
</gene>
<evidence type="ECO:0008006" key="4">
    <source>
        <dbReference type="Google" id="ProtNLM"/>
    </source>
</evidence>
<keyword evidence="1" id="KW-0732">Signal</keyword>
<feature type="signal peptide" evidence="1">
    <location>
        <begin position="1"/>
        <end position="29"/>
    </location>
</feature>